<dbReference type="Proteomes" id="UP000245383">
    <property type="component" value="Unassembled WGS sequence"/>
</dbReference>
<evidence type="ECO:0000313" key="2">
    <source>
        <dbReference type="Proteomes" id="UP000245383"/>
    </source>
</evidence>
<reference evidence="1 2" key="1">
    <citation type="journal article" date="2018" name="MBio">
        <title>Comparative Genomics Reveals the Core Gene Toolbox for the Fungus-Insect Symbiosis.</title>
        <authorList>
            <person name="Wang Y."/>
            <person name="Stata M."/>
            <person name="Wang W."/>
            <person name="Stajich J.E."/>
            <person name="White M.M."/>
            <person name="Moncalvo J.M."/>
        </authorList>
    </citation>
    <scope>NUCLEOTIDE SEQUENCE [LARGE SCALE GENOMIC DNA]</scope>
    <source>
        <strain evidence="1 2">SWE-8-4</strain>
    </source>
</reference>
<proteinExistence type="predicted"/>
<protein>
    <submittedName>
        <fullName evidence="1">Uncharacterized protein</fullName>
    </submittedName>
</protein>
<comment type="caution">
    <text evidence="1">The sequence shown here is derived from an EMBL/GenBank/DDBJ whole genome shotgun (WGS) entry which is preliminary data.</text>
</comment>
<keyword evidence="2" id="KW-1185">Reference proteome</keyword>
<name>A0A2T9Y8T2_9FUNG</name>
<organism evidence="1 2">
    <name type="scientific">Smittium simulii</name>
    <dbReference type="NCBI Taxonomy" id="133385"/>
    <lineage>
        <taxon>Eukaryota</taxon>
        <taxon>Fungi</taxon>
        <taxon>Fungi incertae sedis</taxon>
        <taxon>Zoopagomycota</taxon>
        <taxon>Kickxellomycotina</taxon>
        <taxon>Harpellomycetes</taxon>
        <taxon>Harpellales</taxon>
        <taxon>Legeriomycetaceae</taxon>
        <taxon>Smittium</taxon>
    </lineage>
</organism>
<evidence type="ECO:0000313" key="1">
    <source>
        <dbReference type="EMBL" id="PVU88727.1"/>
    </source>
</evidence>
<dbReference type="EMBL" id="MBFR01000364">
    <property type="protein sequence ID" value="PVU88727.1"/>
    <property type="molecule type" value="Genomic_DNA"/>
</dbReference>
<accession>A0A2T9Y8T2</accession>
<sequence length="70" mass="7874">MTVDLSWSNYSDGKKDMGSLFKKNTETKNGIYPNLCETSRCSFESIGSNIIEIIKSNVQKTKKKSLTYTA</sequence>
<gene>
    <name evidence="1" type="ORF">BB561_005728</name>
</gene>
<dbReference type="AlphaFoldDB" id="A0A2T9Y8T2"/>